<reference evidence="1 2" key="1">
    <citation type="submission" date="2020-04" db="EMBL/GenBank/DDBJ databases">
        <title>Advantages and limits of metagenomic assembly and binning of a giant virus.</title>
        <authorList>
            <person name="Schulz F."/>
            <person name="Andreani J."/>
            <person name="Francis R."/>
            <person name="Boudjemaa H."/>
            <person name="Bou Khalil J.Y."/>
            <person name="Lee J."/>
            <person name="La Scola B."/>
            <person name="Woyke T."/>
        </authorList>
    </citation>
    <scope>NUCLEOTIDE SEQUENCE [LARGE SCALE GENOMIC DNA]</scope>
    <source>
        <strain evidence="1 2">FV1/VV64</strain>
    </source>
</reference>
<evidence type="ECO:0000313" key="2">
    <source>
        <dbReference type="Proteomes" id="UP001162001"/>
    </source>
</evidence>
<sequence>MSLINISKYRIYCITEATWVYNYDTIAPTTCANNSGHTVNSSSVSQLDNFEVVNLTSTNSPYNIKQNSAFCNTTNGNITLNLPPCSRCPVSRYLFKKIAAANIVTLIPNGSELIDGSASKTLSALSETVMISSNGSAWTTISYGDSDLMEEEAPLATVTKNKGDMIVDNGTELVPLSVGSDNQVLVADSVQNVGIRWGNIDHNQFTDIGINTHSQIDNHLSATNGIHGVVGSIVGTTDIQTLTNKTITDSSNVVRASRLATNSTDVIITDSNPPSIGQGLIATSTTTASWQDITATAGGSNGQVQYNNNGVLGGASKLLIDVDGFPILGETTTTTPTVPSSGTKLFSRSRAGRRMTAQIGPSGVDYSFQPFIATNKIGWWTAQGNSTTVSVINFGNSTTGTATSRNVATTNLFTSMRRIGYVSATTASSSAGTRHGTAQFWRGNAAKLGGFLYVARWGISSAASVANQRTFVGLLNSTAVITATVNPSSLTNMIGFANDTTDNTLCFMYNDGSGTASKIDMGANFPAKSLSTDMYETRIFCPPNGSIIYYSIENLSTGNIAEGNVNTDIPSNSTLLAPQIWTNNGGTALAASIDIVSQYIETDN</sequence>
<proteinExistence type="predicted"/>
<gene>
    <name evidence="1" type="ORF">Fadolivirus_1_980</name>
</gene>
<organism evidence="1 2">
    <name type="scientific">Fadolivirus FV1/VV64</name>
    <dbReference type="NCBI Taxonomy" id="3070911"/>
    <lineage>
        <taxon>Viruses</taxon>
        <taxon>Varidnaviria</taxon>
        <taxon>Bamfordvirae</taxon>
        <taxon>Nucleocytoviricota</taxon>
        <taxon>Megaviricetes</taxon>
        <taxon>Imitervirales</taxon>
        <taxon>Mimiviridae</taxon>
        <taxon>Klosneuvirinae</taxon>
        <taxon>Fadolivirus</taxon>
        <taxon>Fadolivirus algeromassiliense</taxon>
    </lineage>
</organism>
<keyword evidence="2" id="KW-1185">Reference proteome</keyword>
<protein>
    <submittedName>
        <fullName evidence="1">Uncharacterized protein</fullName>
    </submittedName>
</protein>
<evidence type="ECO:0000313" key="1">
    <source>
        <dbReference type="EMBL" id="QKF94438.1"/>
    </source>
</evidence>
<accession>A0A7D3R2D6</accession>
<name>A0A7D3R2D6_9VIRU</name>
<dbReference type="EMBL" id="MT418680">
    <property type="protein sequence ID" value="QKF94438.1"/>
    <property type="molecule type" value="Genomic_DNA"/>
</dbReference>
<dbReference type="Proteomes" id="UP001162001">
    <property type="component" value="Segment"/>
</dbReference>